<accession>A0A0A2L5T0</accession>
<dbReference type="OMA" id="WECPEET"/>
<dbReference type="SUPFAM" id="SSF52047">
    <property type="entry name" value="RNI-like"/>
    <property type="match status" value="1"/>
</dbReference>
<dbReference type="InterPro" id="IPR032675">
    <property type="entry name" value="LRR_dom_sf"/>
</dbReference>
<evidence type="ECO:0000313" key="1">
    <source>
        <dbReference type="EMBL" id="KGO75467.1"/>
    </source>
</evidence>
<dbReference type="Gene3D" id="3.80.10.10">
    <property type="entry name" value="Ribonuclease Inhibitor"/>
    <property type="match status" value="1"/>
</dbReference>
<evidence type="ECO:0000313" key="2">
    <source>
        <dbReference type="Proteomes" id="UP000030104"/>
    </source>
</evidence>
<sequence length="447" mass="51501">MTFFNFPPELLAIITSLSNAETLKALRLTNHTLCGFATKNLFSTVSLYTDDKSCDAFESVITHPQLKEHVHKVRLNTVEVDYNPEGDYEQLELPFKWKELLPMLPKIPNLESVVLRFDKDAVFDNDYLEAAQSIDYREAITRWLGTGLVALKQPLKELGIQNHQNITPLDKDLQQVLCRLSSLRLNVVHETDPACPEDEIEKDEVQEFYGRILPSIWLKPTMGSLRKLSLYSDLYWGFYPKLSLEGIHCPNLQSLTLGNFTFFEDQQVDWILSHSSTLEELHLDDCPILFGARILNDQDQLAKCPIPKSRMKLQSAEMQSDAWHYLYPRRWNDYFASFEAGLPHLRRFAIGHNGAWDSDSGHELPFEKELDLVPALMQDRYMAFDGGLGPSQFLSPGWSSEREDWPHCDDEDRQALKALYRKIKQQVDCGEFTLGYREVVDLVEVHS</sequence>
<evidence type="ECO:0008006" key="3">
    <source>
        <dbReference type="Google" id="ProtNLM"/>
    </source>
</evidence>
<keyword evidence="2" id="KW-1185">Reference proteome</keyword>
<dbReference type="Proteomes" id="UP000030104">
    <property type="component" value="Unassembled WGS sequence"/>
</dbReference>
<protein>
    <recommendedName>
        <fullName evidence="3">F-box domain-containing protein</fullName>
    </recommendedName>
</protein>
<reference evidence="1 2" key="1">
    <citation type="journal article" date="2015" name="Mol. Plant Microbe Interact.">
        <title>Genome, transcriptome, and functional analyses of Penicillium expansum provide new insights into secondary metabolism and pathogenicity.</title>
        <authorList>
            <person name="Ballester A.R."/>
            <person name="Marcet-Houben M."/>
            <person name="Levin E."/>
            <person name="Sela N."/>
            <person name="Selma-Lazaro C."/>
            <person name="Carmona L."/>
            <person name="Wisniewski M."/>
            <person name="Droby S."/>
            <person name="Gonzalez-Candelas L."/>
            <person name="Gabaldon T."/>
        </authorList>
    </citation>
    <scope>NUCLEOTIDE SEQUENCE [LARGE SCALE GENOMIC DNA]</scope>
    <source>
        <strain evidence="1 2">PHI-1</strain>
    </source>
</reference>
<comment type="caution">
    <text evidence="1">The sequence shown here is derived from an EMBL/GenBank/DDBJ whole genome shotgun (WGS) entry which is preliminary data.</text>
</comment>
<dbReference type="AlphaFoldDB" id="A0A0A2L5T0"/>
<dbReference type="PANTHER" id="PTHR42057">
    <property type="entry name" value="F-BOX DOMAIN PROTEIN (AFU_ORTHOLOGUE AFUA_4G00200)"/>
    <property type="match status" value="1"/>
</dbReference>
<organism evidence="1 2">
    <name type="scientific">Penicillium italicum</name>
    <name type="common">Blue mold</name>
    <dbReference type="NCBI Taxonomy" id="40296"/>
    <lineage>
        <taxon>Eukaryota</taxon>
        <taxon>Fungi</taxon>
        <taxon>Dikarya</taxon>
        <taxon>Ascomycota</taxon>
        <taxon>Pezizomycotina</taxon>
        <taxon>Eurotiomycetes</taxon>
        <taxon>Eurotiomycetidae</taxon>
        <taxon>Eurotiales</taxon>
        <taxon>Aspergillaceae</taxon>
        <taxon>Penicillium</taxon>
    </lineage>
</organism>
<dbReference type="EMBL" id="JQGA01000469">
    <property type="protein sequence ID" value="KGO75467.1"/>
    <property type="molecule type" value="Genomic_DNA"/>
</dbReference>
<dbReference type="PhylomeDB" id="A0A0A2L5T0"/>
<dbReference type="PANTHER" id="PTHR42057:SF2">
    <property type="entry name" value="F-BOX DOMAIN PROTEIN (AFU_ORTHOLOGUE AFUA_4G00200)-RELATED"/>
    <property type="match status" value="1"/>
</dbReference>
<name>A0A0A2L5T0_PENIT</name>
<proteinExistence type="predicted"/>
<dbReference type="HOGENOM" id="CLU_034857_1_0_1"/>
<dbReference type="OrthoDB" id="3140657at2759"/>
<gene>
    <name evidence="1" type="ORF">PITC_081670</name>
</gene>